<dbReference type="Gene3D" id="1.10.1410.10">
    <property type="match status" value="1"/>
</dbReference>
<proteinExistence type="predicted"/>
<accession>A0A1Y1XBA4</accession>
<feature type="non-terminal residue" evidence="2">
    <location>
        <position position="159"/>
    </location>
</feature>
<reference evidence="2 3" key="1">
    <citation type="submission" date="2016-08" db="EMBL/GenBank/DDBJ databases">
        <title>A Parts List for Fungal Cellulosomes Revealed by Comparative Genomics.</title>
        <authorList>
            <consortium name="DOE Joint Genome Institute"/>
            <person name="Haitjema C.H."/>
            <person name="Gilmore S.P."/>
            <person name="Henske J.K."/>
            <person name="Solomon K.V."/>
            <person name="De Groot R."/>
            <person name="Kuo A."/>
            <person name="Mondo S.J."/>
            <person name="Salamov A.A."/>
            <person name="Labutti K."/>
            <person name="Zhao Z."/>
            <person name="Chiniquy J."/>
            <person name="Barry K."/>
            <person name="Brewer H.M."/>
            <person name="Purvine S.O."/>
            <person name="Wright A.T."/>
            <person name="Boxma B."/>
            <person name="Van Alen T."/>
            <person name="Hackstein J.H."/>
            <person name="Baker S.E."/>
            <person name="Grigoriev I.V."/>
            <person name="O'Malley M.A."/>
        </authorList>
    </citation>
    <scope>NUCLEOTIDE SEQUENCE [LARGE SCALE GENOMIC DNA]</scope>
    <source>
        <strain evidence="2 3">S4</strain>
    </source>
</reference>
<dbReference type="OrthoDB" id="2274644at2759"/>
<dbReference type="InterPro" id="IPR054708">
    <property type="entry name" value="MTPAP-like_central"/>
</dbReference>
<evidence type="ECO:0000313" key="3">
    <source>
        <dbReference type="Proteomes" id="UP000193944"/>
    </source>
</evidence>
<dbReference type="AlphaFoldDB" id="A0A1Y1XBA4"/>
<dbReference type="GO" id="GO:0016779">
    <property type="term" value="F:nucleotidyltransferase activity"/>
    <property type="evidence" value="ECO:0007669"/>
    <property type="project" value="TreeGrafter"/>
</dbReference>
<organism evidence="2 3">
    <name type="scientific">Anaeromyces robustus</name>
    <dbReference type="NCBI Taxonomy" id="1754192"/>
    <lineage>
        <taxon>Eukaryota</taxon>
        <taxon>Fungi</taxon>
        <taxon>Fungi incertae sedis</taxon>
        <taxon>Chytridiomycota</taxon>
        <taxon>Chytridiomycota incertae sedis</taxon>
        <taxon>Neocallimastigomycetes</taxon>
        <taxon>Neocallimastigales</taxon>
        <taxon>Neocallimastigaceae</taxon>
        <taxon>Anaeromyces</taxon>
    </lineage>
</organism>
<gene>
    <name evidence="2" type="ORF">BCR32DRAFT_202245</name>
</gene>
<dbReference type="STRING" id="1754192.A0A1Y1XBA4"/>
<dbReference type="GO" id="GO:0010605">
    <property type="term" value="P:negative regulation of macromolecule metabolic process"/>
    <property type="evidence" value="ECO:0007669"/>
    <property type="project" value="UniProtKB-ARBA"/>
</dbReference>
<evidence type="ECO:0000313" key="2">
    <source>
        <dbReference type="EMBL" id="ORX83019.1"/>
    </source>
</evidence>
<protein>
    <submittedName>
        <fullName evidence="2">Nucleotidyltransferase</fullName>
    </submittedName>
</protein>
<dbReference type="SUPFAM" id="SSF81301">
    <property type="entry name" value="Nucleotidyltransferase"/>
    <property type="match status" value="1"/>
</dbReference>
<dbReference type="CDD" id="cd05402">
    <property type="entry name" value="NT_PAP_TUTase"/>
    <property type="match status" value="1"/>
</dbReference>
<keyword evidence="2" id="KW-0808">Transferase</keyword>
<feature type="domain" description="Poly(A) RNA polymerase mitochondrial-like central palm" evidence="1">
    <location>
        <begin position="3"/>
        <end position="131"/>
    </location>
</feature>
<name>A0A1Y1XBA4_9FUNG</name>
<dbReference type="InterPro" id="IPR043519">
    <property type="entry name" value="NT_sf"/>
</dbReference>
<dbReference type="Proteomes" id="UP000193944">
    <property type="component" value="Unassembled WGS sequence"/>
</dbReference>
<evidence type="ECO:0000259" key="1">
    <source>
        <dbReference type="Pfam" id="PF22600"/>
    </source>
</evidence>
<reference evidence="2 3" key="2">
    <citation type="submission" date="2016-08" db="EMBL/GenBank/DDBJ databases">
        <title>Pervasive Adenine N6-methylation of Active Genes in Fungi.</title>
        <authorList>
            <consortium name="DOE Joint Genome Institute"/>
            <person name="Mondo S.J."/>
            <person name="Dannebaum R.O."/>
            <person name="Kuo R.C."/>
            <person name="Labutti K."/>
            <person name="Haridas S."/>
            <person name="Kuo A."/>
            <person name="Salamov A."/>
            <person name="Ahrendt S.R."/>
            <person name="Lipzen A."/>
            <person name="Sullivan W."/>
            <person name="Andreopoulos W.B."/>
            <person name="Clum A."/>
            <person name="Lindquist E."/>
            <person name="Daum C."/>
            <person name="Ramamoorthy G.K."/>
            <person name="Gryganskyi A."/>
            <person name="Culley D."/>
            <person name="Magnuson J.K."/>
            <person name="James T.Y."/>
            <person name="O'Malley M.A."/>
            <person name="Stajich J.E."/>
            <person name="Spatafora J.W."/>
            <person name="Visel A."/>
            <person name="Grigoriev I.V."/>
        </authorList>
    </citation>
    <scope>NUCLEOTIDE SEQUENCE [LARGE SCALE GENOMIC DNA]</scope>
    <source>
        <strain evidence="2 3">S4</strain>
    </source>
</reference>
<dbReference type="Gene3D" id="3.30.460.10">
    <property type="entry name" value="Beta Polymerase, domain 2"/>
    <property type="match status" value="1"/>
</dbReference>
<dbReference type="PANTHER" id="PTHR12271:SF40">
    <property type="entry name" value="POLY(A) RNA POLYMERASE GLD2"/>
    <property type="match status" value="1"/>
</dbReference>
<sequence>MDIVNKVKQLLPRTENLNQLNLFKTKMSNIIYRRWPYSGLTVNLFGSAVNGLWSNKSDVDLCIFADRSGNYENMPTLARILKDEGMKEVVPIVRAVIPICKFTDPKTGFNCDISVNNRIPIYNSELIRCYMDLDARVRDIIMIVKEWAKRRGINNPKDH</sequence>
<dbReference type="Pfam" id="PF22600">
    <property type="entry name" value="MTPAP-like_central"/>
    <property type="match status" value="1"/>
</dbReference>
<dbReference type="PANTHER" id="PTHR12271">
    <property type="entry name" value="POLY A POLYMERASE CID PAP -RELATED"/>
    <property type="match status" value="1"/>
</dbReference>
<comment type="caution">
    <text evidence="2">The sequence shown here is derived from an EMBL/GenBank/DDBJ whole genome shotgun (WGS) entry which is preliminary data.</text>
</comment>
<keyword evidence="3" id="KW-1185">Reference proteome</keyword>
<dbReference type="GO" id="GO:0031123">
    <property type="term" value="P:RNA 3'-end processing"/>
    <property type="evidence" value="ECO:0007669"/>
    <property type="project" value="TreeGrafter"/>
</dbReference>
<dbReference type="EMBL" id="MCFG01000082">
    <property type="protein sequence ID" value="ORX83019.1"/>
    <property type="molecule type" value="Genomic_DNA"/>
</dbReference>